<sequence length="63" mass="6886">MLKLAADPQLRANWETGQCFIVSTAKRLYVGSKSVLGTPEVSGSRSLYDSATLCFIQFFGVII</sequence>
<evidence type="ECO:0000313" key="2">
    <source>
        <dbReference type="Proteomes" id="UP000177697"/>
    </source>
</evidence>
<protein>
    <submittedName>
        <fullName evidence="1">Uncharacterized protein</fullName>
    </submittedName>
</protein>
<comment type="caution">
    <text evidence="1">The sequence shown here is derived from an EMBL/GenBank/DDBJ whole genome shotgun (WGS) entry which is preliminary data.</text>
</comment>
<dbReference type="AlphaFoldDB" id="A0A1G2V426"/>
<gene>
    <name evidence="1" type="ORF">A2431_01410</name>
</gene>
<dbReference type="EMBL" id="MHWW01000002">
    <property type="protein sequence ID" value="OHB16340.1"/>
    <property type="molecule type" value="Genomic_DNA"/>
</dbReference>
<accession>A0A1G2V426</accession>
<proteinExistence type="predicted"/>
<organism evidence="1 2">
    <name type="scientific">Candidatus Zambryskibacteria bacterium RIFOXYC1_FULL_39_10</name>
    <dbReference type="NCBI Taxonomy" id="1802779"/>
    <lineage>
        <taxon>Bacteria</taxon>
        <taxon>Candidatus Zambryskiibacteriota</taxon>
    </lineage>
</organism>
<evidence type="ECO:0000313" key="1">
    <source>
        <dbReference type="EMBL" id="OHB16340.1"/>
    </source>
</evidence>
<reference evidence="1 2" key="1">
    <citation type="journal article" date="2016" name="Nat. Commun.">
        <title>Thousands of microbial genomes shed light on interconnected biogeochemical processes in an aquifer system.</title>
        <authorList>
            <person name="Anantharaman K."/>
            <person name="Brown C.T."/>
            <person name="Hug L.A."/>
            <person name="Sharon I."/>
            <person name="Castelle C.J."/>
            <person name="Probst A.J."/>
            <person name="Thomas B.C."/>
            <person name="Singh A."/>
            <person name="Wilkins M.J."/>
            <person name="Karaoz U."/>
            <person name="Brodie E.L."/>
            <person name="Williams K.H."/>
            <person name="Hubbard S.S."/>
            <person name="Banfield J.F."/>
        </authorList>
    </citation>
    <scope>NUCLEOTIDE SEQUENCE [LARGE SCALE GENOMIC DNA]</scope>
</reference>
<dbReference type="Proteomes" id="UP000177697">
    <property type="component" value="Unassembled WGS sequence"/>
</dbReference>
<name>A0A1G2V426_9BACT</name>